<dbReference type="Proteomes" id="UP001161325">
    <property type="component" value="Unassembled WGS sequence"/>
</dbReference>
<feature type="transmembrane region" description="Helical" evidence="5">
    <location>
        <begin position="46"/>
        <end position="67"/>
    </location>
</feature>
<dbReference type="Pfam" id="PF00361">
    <property type="entry name" value="Proton_antipo_M"/>
    <property type="match status" value="1"/>
</dbReference>
<keyword evidence="4 5" id="KW-0472">Membrane</keyword>
<dbReference type="InterPro" id="IPR010096">
    <property type="entry name" value="NADH-Q_OxRdtase_suN/2"/>
</dbReference>
<feature type="transmembrane region" description="Helical" evidence="5">
    <location>
        <begin position="280"/>
        <end position="298"/>
    </location>
</feature>
<dbReference type="GO" id="GO:0048038">
    <property type="term" value="F:quinone binding"/>
    <property type="evidence" value="ECO:0007669"/>
    <property type="project" value="UniProtKB-KW"/>
</dbReference>
<reference evidence="9" key="1">
    <citation type="submission" date="2022-08" db="EMBL/GenBank/DDBJ databases">
        <title>Draft genome sequencing of Roseisolibacter agri AW1220.</title>
        <authorList>
            <person name="Tobiishi Y."/>
            <person name="Tonouchi A."/>
        </authorList>
    </citation>
    <scope>NUCLEOTIDE SEQUENCE</scope>
    <source>
        <strain evidence="9">AW1220</strain>
    </source>
</reference>
<comment type="function">
    <text evidence="5">NDH-1 shuttles electrons from NADH, via FMN and iron-sulfur (Fe-S) centers, to quinones in the respiratory chain. The immediate electron acceptor for the enzyme in this species is believed to be ubiquinone. Couples the redox reaction to proton translocation (for every two electrons transferred, four hydrogen ions are translocated across the cytoplasmic membrane), and thus conserves the redox energy in a proton gradient.</text>
</comment>
<feature type="domain" description="NADH:quinone oxidoreductase/Mrp antiporter transmembrane" evidence="8">
    <location>
        <begin position="129"/>
        <end position="428"/>
    </location>
</feature>
<comment type="subcellular location">
    <subcellularLocation>
        <location evidence="5">Cell membrane</location>
        <topology evidence="5">Multi-pass membrane protein</topology>
    </subcellularLocation>
    <subcellularLocation>
        <location evidence="1">Endomembrane system</location>
        <topology evidence="1">Multi-pass membrane protein</topology>
    </subcellularLocation>
    <subcellularLocation>
        <location evidence="6">Membrane</location>
        <topology evidence="6">Multi-pass membrane protein</topology>
    </subcellularLocation>
</comment>
<dbReference type="GO" id="GO:0012505">
    <property type="term" value="C:endomembrane system"/>
    <property type="evidence" value="ECO:0007669"/>
    <property type="project" value="UniProtKB-SubCell"/>
</dbReference>
<evidence type="ECO:0000313" key="10">
    <source>
        <dbReference type="Proteomes" id="UP001161325"/>
    </source>
</evidence>
<keyword evidence="5" id="KW-0874">Quinone</keyword>
<feature type="transmembrane region" description="Helical" evidence="5">
    <location>
        <begin position="208"/>
        <end position="228"/>
    </location>
</feature>
<feature type="transmembrane region" description="Helical" evidence="5">
    <location>
        <begin position="79"/>
        <end position="97"/>
    </location>
</feature>
<dbReference type="GO" id="GO:0005886">
    <property type="term" value="C:plasma membrane"/>
    <property type="evidence" value="ECO:0007669"/>
    <property type="project" value="UniProtKB-SubCell"/>
</dbReference>
<dbReference type="EMBL" id="BRXS01000006">
    <property type="protein sequence ID" value="GLC27252.1"/>
    <property type="molecule type" value="Genomic_DNA"/>
</dbReference>
<keyword evidence="2 5" id="KW-0812">Transmembrane</keyword>
<feature type="region of interest" description="Disordered" evidence="7">
    <location>
        <begin position="493"/>
        <end position="515"/>
    </location>
</feature>
<evidence type="ECO:0000256" key="5">
    <source>
        <dbReference type="HAMAP-Rule" id="MF_00445"/>
    </source>
</evidence>
<feature type="transmembrane region" description="Helical" evidence="5">
    <location>
        <begin position="375"/>
        <end position="399"/>
    </location>
</feature>
<keyword evidence="10" id="KW-1185">Reference proteome</keyword>
<evidence type="ECO:0000256" key="4">
    <source>
        <dbReference type="ARBA" id="ARBA00023136"/>
    </source>
</evidence>
<evidence type="ECO:0000256" key="6">
    <source>
        <dbReference type="RuleBase" id="RU000320"/>
    </source>
</evidence>
<dbReference type="PANTHER" id="PTHR22773">
    <property type="entry name" value="NADH DEHYDROGENASE"/>
    <property type="match status" value="1"/>
</dbReference>
<feature type="transmembrane region" description="Helical" evidence="5">
    <location>
        <begin position="462"/>
        <end position="481"/>
    </location>
</feature>
<comment type="catalytic activity">
    <reaction evidence="5">
        <text>a quinone + NADH + 5 H(+)(in) = a quinol + NAD(+) + 4 H(+)(out)</text>
        <dbReference type="Rhea" id="RHEA:57888"/>
        <dbReference type="ChEBI" id="CHEBI:15378"/>
        <dbReference type="ChEBI" id="CHEBI:24646"/>
        <dbReference type="ChEBI" id="CHEBI:57540"/>
        <dbReference type="ChEBI" id="CHEBI:57945"/>
        <dbReference type="ChEBI" id="CHEBI:132124"/>
    </reaction>
</comment>
<keyword evidence="5" id="KW-0520">NAD</keyword>
<organism evidence="9 10">
    <name type="scientific">Roseisolibacter agri</name>
    <dbReference type="NCBI Taxonomy" id="2014610"/>
    <lineage>
        <taxon>Bacteria</taxon>
        <taxon>Pseudomonadati</taxon>
        <taxon>Gemmatimonadota</taxon>
        <taxon>Gemmatimonadia</taxon>
        <taxon>Gemmatimonadales</taxon>
        <taxon>Gemmatimonadaceae</taxon>
        <taxon>Roseisolibacter</taxon>
    </lineage>
</organism>
<feature type="transmembrane region" description="Helical" evidence="5">
    <location>
        <begin position="249"/>
        <end position="274"/>
    </location>
</feature>
<dbReference type="GO" id="GO:0008137">
    <property type="term" value="F:NADH dehydrogenase (ubiquinone) activity"/>
    <property type="evidence" value="ECO:0007669"/>
    <property type="project" value="InterPro"/>
</dbReference>
<keyword evidence="5" id="KW-0830">Ubiquinone</keyword>
<keyword evidence="5" id="KW-1278">Translocase</keyword>
<dbReference type="NCBIfam" id="TIGR01770">
    <property type="entry name" value="NDH_I_N"/>
    <property type="match status" value="1"/>
</dbReference>
<keyword evidence="3 5" id="KW-1133">Transmembrane helix</keyword>
<dbReference type="EC" id="7.1.1.-" evidence="5"/>
<dbReference type="HAMAP" id="MF_00445">
    <property type="entry name" value="NDH1_NuoN_1"/>
    <property type="match status" value="1"/>
</dbReference>
<dbReference type="InterPro" id="IPR001750">
    <property type="entry name" value="ND/Mrp_TM"/>
</dbReference>
<comment type="subunit">
    <text evidence="5">NDH-1 is composed of 14 different subunits. Subunits NuoA, H, J, K, L, M, N constitute the membrane sector of the complex.</text>
</comment>
<feature type="transmembrane region" description="Helical" evidence="5">
    <location>
        <begin position="12"/>
        <end position="34"/>
    </location>
</feature>
<dbReference type="RefSeq" id="WP_284351696.1">
    <property type="nucleotide sequence ID" value="NZ_BRXS01000006.1"/>
</dbReference>
<evidence type="ECO:0000256" key="1">
    <source>
        <dbReference type="ARBA" id="ARBA00004127"/>
    </source>
</evidence>
<comment type="caution">
    <text evidence="9">The sequence shown here is derived from an EMBL/GenBank/DDBJ whole genome shotgun (WGS) entry which is preliminary data.</text>
</comment>
<evidence type="ECO:0000256" key="7">
    <source>
        <dbReference type="SAM" id="MobiDB-lite"/>
    </source>
</evidence>
<protein>
    <recommendedName>
        <fullName evidence="5">NADH-quinone oxidoreductase subunit N</fullName>
        <ecNumber evidence="5">7.1.1.-</ecNumber>
    </recommendedName>
    <alternativeName>
        <fullName evidence="5">NADH dehydrogenase I subunit N</fullName>
    </alternativeName>
    <alternativeName>
        <fullName evidence="5">NDH-1 subunit N</fullName>
    </alternativeName>
</protein>
<accession>A0AA37V3X8</accession>
<dbReference type="AlphaFoldDB" id="A0AA37V3X8"/>
<feature type="transmembrane region" description="Helical" evidence="5">
    <location>
        <begin position="133"/>
        <end position="152"/>
    </location>
</feature>
<evidence type="ECO:0000313" key="9">
    <source>
        <dbReference type="EMBL" id="GLC27252.1"/>
    </source>
</evidence>
<feature type="transmembrane region" description="Helical" evidence="5">
    <location>
        <begin position="329"/>
        <end position="354"/>
    </location>
</feature>
<keyword evidence="5" id="KW-0813">Transport</keyword>
<evidence type="ECO:0000256" key="2">
    <source>
        <dbReference type="ARBA" id="ARBA00022692"/>
    </source>
</evidence>
<dbReference type="GO" id="GO:0050136">
    <property type="term" value="F:NADH dehydrogenase (quinone) (non-electrogenic) activity"/>
    <property type="evidence" value="ECO:0007669"/>
    <property type="project" value="UniProtKB-UniRule"/>
</dbReference>
<dbReference type="GO" id="GO:0042773">
    <property type="term" value="P:ATP synthesis coupled electron transport"/>
    <property type="evidence" value="ECO:0007669"/>
    <property type="project" value="InterPro"/>
</dbReference>
<name>A0AA37V3X8_9BACT</name>
<evidence type="ECO:0000256" key="3">
    <source>
        <dbReference type="ARBA" id="ARBA00022989"/>
    </source>
</evidence>
<proteinExistence type="inferred from homology"/>
<feature type="transmembrane region" description="Helical" evidence="5">
    <location>
        <begin position="419"/>
        <end position="441"/>
    </location>
</feature>
<sequence>MPLDLTVPSALLTALLPDLVVVGGAMLLLLWGVWRPEGAPGRPVAVGAIGVCLAAMAAIGWMSLNAVTAGPGVIAIDNFRWAADIVILVGTILSIALSDDYGRRSEPVAVESHALTLLATSGMMLLAGARDLILVFLGIELMSIAVYVLAGINRRSARSAEAALKYFLLGAFSTAFLLYGVALVYGATGSTNLAGIGAAMASAPTGPGSMLVIGLALMLVGFAFKVAAAPFHMWTPDVYDGAPTPFTAFMAAAVKAAAFATFARVFMEGFAGMFVRWHDVIWWMAAITMVLGNLIALSQRNLKRMLAYSSIAHAGYLMVALVTNTTAGAAALVFYLFAYTLATVGAFAVVMALNEGAERPTDVRDWSGLFSVRPGLAIAMAVFMLALLGFPIAGGMGFFAKWYVLQAALQAPAPQTRLAVLLVITSVISAGYYLFVIMVMFMRPRAADAPALPAAPRWTQTVIFGAAGLLLVLGLYPTPIVRWARSSSLEPATAVTRPSPAPVRPDADPLRVTAR</sequence>
<gene>
    <name evidence="9" type="primary">nuoN-1</name>
    <name evidence="5" type="synonym">nuoN</name>
    <name evidence="9" type="ORF">rosag_37650</name>
</gene>
<comment type="similarity">
    <text evidence="5">Belongs to the complex I subunit 2 family.</text>
</comment>
<keyword evidence="5" id="KW-1003">Cell membrane</keyword>
<evidence type="ECO:0000259" key="8">
    <source>
        <dbReference type="Pfam" id="PF00361"/>
    </source>
</evidence>
<feature type="transmembrane region" description="Helical" evidence="5">
    <location>
        <begin position="164"/>
        <end position="188"/>
    </location>
</feature>